<dbReference type="InterPro" id="IPR005107">
    <property type="entry name" value="CO_DH_flav_C"/>
</dbReference>
<dbReference type="InterPro" id="IPR016169">
    <property type="entry name" value="FAD-bd_PCMH_sub2"/>
</dbReference>
<feature type="domain" description="FAD-binding PCMH-type" evidence="4">
    <location>
        <begin position="1"/>
        <end position="176"/>
    </location>
</feature>
<evidence type="ECO:0000313" key="6">
    <source>
        <dbReference type="Proteomes" id="UP000192418"/>
    </source>
</evidence>
<dbReference type="NCBIfam" id="NF007427">
    <property type="entry name" value="PRK09971.1"/>
    <property type="match status" value="1"/>
</dbReference>
<dbReference type="InterPro" id="IPR050031">
    <property type="entry name" value="XdhB_XDHase"/>
</dbReference>
<name>A0A1W2D318_9BACT</name>
<dbReference type="GO" id="GO:0004854">
    <property type="term" value="F:xanthine dehydrogenase activity"/>
    <property type="evidence" value="ECO:0007669"/>
    <property type="project" value="InterPro"/>
</dbReference>
<dbReference type="STRING" id="1121400.SAMN02746065_11528"/>
<dbReference type="PANTHER" id="PTHR42659">
    <property type="entry name" value="XANTHINE DEHYDROGENASE SUBUNIT C-RELATED"/>
    <property type="match status" value="1"/>
</dbReference>
<dbReference type="RefSeq" id="WP_084070010.1">
    <property type="nucleotide sequence ID" value="NZ_FWXY01000015.1"/>
</dbReference>
<dbReference type="Gene3D" id="3.30.390.50">
    <property type="entry name" value="CO dehydrogenase flavoprotein, C-terminal domain"/>
    <property type="match status" value="1"/>
</dbReference>
<dbReference type="InterPro" id="IPR016167">
    <property type="entry name" value="FAD-bd_PCMH_sub1"/>
</dbReference>
<dbReference type="InterPro" id="IPR002346">
    <property type="entry name" value="Mopterin_DH_FAD-bd"/>
</dbReference>
<reference evidence="5 6" key="1">
    <citation type="submission" date="2017-04" db="EMBL/GenBank/DDBJ databases">
        <authorList>
            <person name="Afonso C.L."/>
            <person name="Miller P.J."/>
            <person name="Scott M.A."/>
            <person name="Spackman E."/>
            <person name="Goraichik I."/>
            <person name="Dimitrov K.M."/>
            <person name="Suarez D.L."/>
            <person name="Swayne D.E."/>
        </authorList>
    </citation>
    <scope>NUCLEOTIDE SEQUENCE [LARGE SCALE GENOMIC DNA]</scope>
    <source>
        <strain evidence="5 6">DSM 3385</strain>
    </source>
</reference>
<dbReference type="PANTHER" id="PTHR42659:SF9">
    <property type="entry name" value="XANTHINE DEHYDROGENASE FAD-BINDING SUBUNIT XDHB-RELATED"/>
    <property type="match status" value="1"/>
</dbReference>
<dbReference type="GO" id="GO:0002197">
    <property type="term" value="C:xanthine dehydrogenase complex"/>
    <property type="evidence" value="ECO:0007669"/>
    <property type="project" value="InterPro"/>
</dbReference>
<protein>
    <submittedName>
        <fullName evidence="5">Xanthine dehydrogenase FAD-binding subunit</fullName>
    </submittedName>
</protein>
<evidence type="ECO:0000259" key="4">
    <source>
        <dbReference type="PROSITE" id="PS51387"/>
    </source>
</evidence>
<dbReference type="SUPFAM" id="SSF55447">
    <property type="entry name" value="CO dehydrogenase flavoprotein C-terminal domain-like"/>
    <property type="match status" value="1"/>
</dbReference>
<evidence type="ECO:0000256" key="1">
    <source>
        <dbReference type="ARBA" id="ARBA00022630"/>
    </source>
</evidence>
<dbReference type="InterPro" id="IPR051312">
    <property type="entry name" value="Diverse_Substr_Oxidored"/>
</dbReference>
<evidence type="ECO:0000256" key="3">
    <source>
        <dbReference type="ARBA" id="ARBA00023002"/>
    </source>
</evidence>
<dbReference type="Pfam" id="PF03450">
    <property type="entry name" value="CO_deh_flav_C"/>
    <property type="match status" value="1"/>
</dbReference>
<organism evidence="5 6">
    <name type="scientific">Desulfocicer vacuolatum DSM 3385</name>
    <dbReference type="NCBI Taxonomy" id="1121400"/>
    <lineage>
        <taxon>Bacteria</taxon>
        <taxon>Pseudomonadati</taxon>
        <taxon>Thermodesulfobacteriota</taxon>
        <taxon>Desulfobacteria</taxon>
        <taxon>Desulfobacterales</taxon>
        <taxon>Desulfobacteraceae</taxon>
        <taxon>Desulfocicer</taxon>
    </lineage>
</organism>
<gene>
    <name evidence="5" type="ORF">SAMN02746065_11528</name>
</gene>
<dbReference type="SMART" id="SM01092">
    <property type="entry name" value="CO_deh_flav_C"/>
    <property type="match status" value="1"/>
</dbReference>
<dbReference type="NCBIfam" id="NF043083">
    <property type="entry name" value="XdhB_XDHase"/>
    <property type="match status" value="1"/>
</dbReference>
<evidence type="ECO:0000313" key="5">
    <source>
        <dbReference type="EMBL" id="SMC91967.1"/>
    </source>
</evidence>
<dbReference type="Gene3D" id="3.30.465.10">
    <property type="match status" value="1"/>
</dbReference>
<dbReference type="OrthoDB" id="9783813at2"/>
<keyword evidence="6" id="KW-1185">Reference proteome</keyword>
<keyword evidence="1" id="KW-0285">Flavoprotein</keyword>
<keyword evidence="2" id="KW-0274">FAD</keyword>
<proteinExistence type="predicted"/>
<dbReference type="PROSITE" id="PS51387">
    <property type="entry name" value="FAD_PCMH"/>
    <property type="match status" value="1"/>
</dbReference>
<dbReference type="GO" id="GO:0071949">
    <property type="term" value="F:FAD binding"/>
    <property type="evidence" value="ECO:0007669"/>
    <property type="project" value="InterPro"/>
</dbReference>
<keyword evidence="3" id="KW-0560">Oxidoreductase</keyword>
<evidence type="ECO:0000256" key="2">
    <source>
        <dbReference type="ARBA" id="ARBA00022827"/>
    </source>
</evidence>
<dbReference type="EMBL" id="FWXY01000015">
    <property type="protein sequence ID" value="SMC91967.1"/>
    <property type="molecule type" value="Genomic_DNA"/>
</dbReference>
<dbReference type="AlphaFoldDB" id="A0A1W2D318"/>
<dbReference type="Pfam" id="PF00941">
    <property type="entry name" value="FAD_binding_5"/>
    <property type="match status" value="1"/>
</dbReference>
<dbReference type="Gene3D" id="3.30.43.10">
    <property type="entry name" value="Uridine Diphospho-n-acetylenolpyruvylglucosamine Reductase, domain 2"/>
    <property type="match status" value="1"/>
</dbReference>
<accession>A0A1W2D318</accession>
<dbReference type="Proteomes" id="UP000192418">
    <property type="component" value="Unassembled WGS sequence"/>
</dbReference>
<dbReference type="InterPro" id="IPR016166">
    <property type="entry name" value="FAD-bd_PCMH"/>
</dbReference>
<dbReference type="InterPro" id="IPR036683">
    <property type="entry name" value="CO_DH_flav_C_dom_sf"/>
</dbReference>
<dbReference type="SUPFAM" id="SSF56176">
    <property type="entry name" value="FAD-binding/transporter-associated domain-like"/>
    <property type="match status" value="1"/>
</dbReference>
<sequence>MFDISSHKKAGSVKEAISLLKENPDAKLIAGGTDVLIKLREGKKQFSHLVDIHGLKELNFIKKDGDNTIVIGSGTVFSQVIESDIINTHIPMLVDAAQSVGGPQIRNIATIGGNICNGVTSADSASPLFALNAVVSVKGSKGSRDIPIADFYLGPGKVDLKHGDVLTAIKISSENHDHAFGCYYKYAMRNAMDIATIGCAVNLKTKNGRLQDYRIAFGVAGPVPMRCPRAENMARGQALSSRLIEDISQAVTKEVTPRTSWRASREFRLNIITELAKRATIKALKRAGEELP</sequence>
<dbReference type="FunFam" id="3.30.465.10:FF:000017">
    <property type="entry name" value="Xanthine dehydrogenase, FAD binding subunit"/>
    <property type="match status" value="1"/>
</dbReference>
<dbReference type="InterPro" id="IPR036318">
    <property type="entry name" value="FAD-bd_PCMH-like_sf"/>
</dbReference>